<dbReference type="PRINTS" id="PR01437">
    <property type="entry name" value="NUOXDRDTASE4"/>
</dbReference>
<keyword evidence="3 6" id="KW-0812">Transmembrane</keyword>
<dbReference type="GO" id="GO:0008137">
    <property type="term" value="F:NADH dehydrogenase (ubiquinone) activity"/>
    <property type="evidence" value="ECO:0007669"/>
    <property type="project" value="InterPro"/>
</dbReference>
<evidence type="ECO:0000256" key="5">
    <source>
        <dbReference type="ARBA" id="ARBA00023136"/>
    </source>
</evidence>
<evidence type="ECO:0000259" key="7">
    <source>
        <dbReference type="Pfam" id="PF00361"/>
    </source>
</evidence>
<feature type="transmembrane region" description="Helical" evidence="6">
    <location>
        <begin position="58"/>
        <end position="76"/>
    </location>
</feature>
<feature type="transmembrane region" description="Helical" evidence="6">
    <location>
        <begin position="186"/>
        <end position="206"/>
    </location>
</feature>
<feature type="transmembrane region" description="Helical" evidence="6">
    <location>
        <begin position="27"/>
        <end position="46"/>
    </location>
</feature>
<reference evidence="8" key="1">
    <citation type="submission" date="2018-06" db="EMBL/GenBank/DDBJ databases">
        <authorList>
            <person name="Zhirakovskaya E."/>
        </authorList>
    </citation>
    <scope>NUCLEOTIDE SEQUENCE</scope>
</reference>
<gene>
    <name evidence="8" type="ORF">MNBD_ALPHA11-2487</name>
</gene>
<dbReference type="InterPro" id="IPR001750">
    <property type="entry name" value="ND/Mrp_TM"/>
</dbReference>
<feature type="transmembrane region" description="Helical" evidence="6">
    <location>
        <begin position="349"/>
        <end position="370"/>
    </location>
</feature>
<protein>
    <submittedName>
        <fullName evidence="8">Na(+) H(+) antiporter subunit D</fullName>
    </submittedName>
</protein>
<feature type="transmembrane region" description="Helical" evidence="6">
    <location>
        <begin position="226"/>
        <end position="252"/>
    </location>
</feature>
<keyword evidence="5 6" id="KW-0472">Membrane</keyword>
<evidence type="ECO:0000256" key="3">
    <source>
        <dbReference type="ARBA" id="ARBA00022692"/>
    </source>
</evidence>
<proteinExistence type="predicted"/>
<dbReference type="PANTHER" id="PTHR42703">
    <property type="entry name" value="NADH DEHYDROGENASE"/>
    <property type="match status" value="1"/>
</dbReference>
<organism evidence="8">
    <name type="scientific">hydrothermal vent metagenome</name>
    <dbReference type="NCBI Taxonomy" id="652676"/>
    <lineage>
        <taxon>unclassified sequences</taxon>
        <taxon>metagenomes</taxon>
        <taxon>ecological metagenomes</taxon>
    </lineage>
</organism>
<dbReference type="Pfam" id="PF00361">
    <property type="entry name" value="Proton_antipo_M"/>
    <property type="match status" value="1"/>
</dbReference>
<dbReference type="PANTHER" id="PTHR42703:SF1">
    <property type="entry name" value="NA(+)_H(+) ANTIPORTER SUBUNIT D1"/>
    <property type="match status" value="1"/>
</dbReference>
<comment type="subcellular location">
    <subcellularLocation>
        <location evidence="1">Cell membrane</location>
        <topology evidence="1">Multi-pass membrane protein</topology>
    </subcellularLocation>
</comment>
<feature type="transmembrane region" description="Helical" evidence="6">
    <location>
        <begin position="391"/>
        <end position="413"/>
    </location>
</feature>
<feature type="transmembrane region" description="Helical" evidence="6">
    <location>
        <begin position="132"/>
        <end position="150"/>
    </location>
</feature>
<feature type="transmembrane region" description="Helical" evidence="6">
    <location>
        <begin position="264"/>
        <end position="287"/>
    </location>
</feature>
<dbReference type="EMBL" id="UOEQ01000417">
    <property type="protein sequence ID" value="VAW22426.1"/>
    <property type="molecule type" value="Genomic_DNA"/>
</dbReference>
<evidence type="ECO:0000256" key="1">
    <source>
        <dbReference type="ARBA" id="ARBA00004651"/>
    </source>
</evidence>
<sequence length="539" mass="57326">MASHSVAQAEIELPPAMLELPTSVADWSIVFPVVIALMAGALLAMVRHSRGSQVGFSILAVVAIIAIEIDLFFRVLETGPVAMTMGNWLPPFGISFVADVMSVGFALAAAVVTLVVLVYFQAEIVPRESRHGFYPLVMLLLAGVTGAFMTGDLFNLYVWFEVMLISSFGLLIIGGKKIQLDGAIKYGFLNFLATTFFLVGLGYLYGLIGTLNMADIALIAPAAEPAAMTAIAAIFFLAFAMKAAAFPVNAWLPASYHTPDAAVSALFAGLLTKVGAYVLLRILIALLPEQREVFDPLITAIAILTLISAPLGAIAQTNLRRALGFFVIGGIGAILAGIAAPSILGVAGATFYVFHAMLTMSAFYLVAGLVERVTQATDTRQMGGVYASNSLISIMFLILVFAAAGLPPFLGFWPKLLLTEAALQDADWWLAAAILINSILTTIAGTRLWAHIFWRSGREGKKSELSNDRLRELKPPEKTFALGASAALVLVIIVLGLRPNLIFDSSTAAASGLLQTKNYIEAVGIEFPTQANPTTGVPQ</sequence>
<dbReference type="GO" id="GO:0005886">
    <property type="term" value="C:plasma membrane"/>
    <property type="evidence" value="ECO:0007669"/>
    <property type="project" value="UniProtKB-SubCell"/>
</dbReference>
<evidence type="ECO:0000313" key="8">
    <source>
        <dbReference type="EMBL" id="VAW22426.1"/>
    </source>
</evidence>
<feature type="domain" description="NADH:quinone oxidoreductase/Mrp antiporter transmembrane" evidence="7">
    <location>
        <begin position="151"/>
        <end position="441"/>
    </location>
</feature>
<feature type="transmembrane region" description="Helical" evidence="6">
    <location>
        <begin position="428"/>
        <end position="450"/>
    </location>
</feature>
<accession>A0A3B0URX3</accession>
<feature type="transmembrane region" description="Helical" evidence="6">
    <location>
        <begin position="156"/>
        <end position="174"/>
    </location>
</feature>
<evidence type="ECO:0000256" key="6">
    <source>
        <dbReference type="SAM" id="Phobius"/>
    </source>
</evidence>
<keyword evidence="2" id="KW-1003">Cell membrane</keyword>
<feature type="transmembrane region" description="Helical" evidence="6">
    <location>
        <begin position="96"/>
        <end position="120"/>
    </location>
</feature>
<feature type="transmembrane region" description="Helical" evidence="6">
    <location>
        <begin position="479"/>
        <end position="497"/>
    </location>
</feature>
<evidence type="ECO:0000256" key="2">
    <source>
        <dbReference type="ARBA" id="ARBA00022475"/>
    </source>
</evidence>
<dbReference type="InterPro" id="IPR050586">
    <property type="entry name" value="CPA3_Na-H_Antiporter_D"/>
</dbReference>
<dbReference type="AlphaFoldDB" id="A0A3B0URX3"/>
<feature type="transmembrane region" description="Helical" evidence="6">
    <location>
        <begin position="322"/>
        <end position="343"/>
    </location>
</feature>
<keyword evidence="4 6" id="KW-1133">Transmembrane helix</keyword>
<feature type="transmembrane region" description="Helical" evidence="6">
    <location>
        <begin position="293"/>
        <end position="315"/>
    </location>
</feature>
<dbReference type="InterPro" id="IPR003918">
    <property type="entry name" value="NADH_UbQ_OxRdtase"/>
</dbReference>
<evidence type="ECO:0000256" key="4">
    <source>
        <dbReference type="ARBA" id="ARBA00022989"/>
    </source>
</evidence>
<name>A0A3B0URX3_9ZZZZ</name>
<dbReference type="GO" id="GO:0042773">
    <property type="term" value="P:ATP synthesis coupled electron transport"/>
    <property type="evidence" value="ECO:0007669"/>
    <property type="project" value="InterPro"/>
</dbReference>